<dbReference type="Proteomes" id="UP000230886">
    <property type="component" value="Unassembled WGS sequence"/>
</dbReference>
<organism evidence="2 3">
    <name type="scientific">Rhodococcus qingshengii</name>
    <dbReference type="NCBI Taxonomy" id="334542"/>
    <lineage>
        <taxon>Bacteria</taxon>
        <taxon>Bacillati</taxon>
        <taxon>Actinomycetota</taxon>
        <taxon>Actinomycetes</taxon>
        <taxon>Mycobacteriales</taxon>
        <taxon>Nocardiaceae</taxon>
        <taxon>Rhodococcus</taxon>
        <taxon>Rhodococcus erythropolis group</taxon>
    </lineage>
</organism>
<dbReference type="GeneID" id="64139137"/>
<dbReference type="SUPFAM" id="SSF46689">
    <property type="entry name" value="Homeodomain-like"/>
    <property type="match status" value="1"/>
</dbReference>
<dbReference type="PRINTS" id="PR00455">
    <property type="entry name" value="HTHTETR"/>
</dbReference>
<dbReference type="GO" id="GO:0003677">
    <property type="term" value="F:DNA binding"/>
    <property type="evidence" value="ECO:0007669"/>
    <property type="project" value="UniProtKB-UniRule"/>
</dbReference>
<dbReference type="PROSITE" id="PS50977">
    <property type="entry name" value="HTH_TETR_2"/>
    <property type="match status" value="1"/>
</dbReference>
<dbReference type="PANTHER" id="PTHR43479">
    <property type="entry name" value="ACREF/ENVCD OPERON REPRESSOR-RELATED"/>
    <property type="match status" value="1"/>
</dbReference>
<dbReference type="Pfam" id="PF00440">
    <property type="entry name" value="TetR_N"/>
    <property type="match status" value="1"/>
</dbReference>
<dbReference type="AlphaFoldDB" id="A0A1C4GIW3"/>
<dbReference type="KEGG" id="rqi:C1M55_05925"/>
<accession>A0A1C4GIW3</accession>
<dbReference type="Gene3D" id="1.10.357.10">
    <property type="entry name" value="Tetracycline Repressor, domain 2"/>
    <property type="match status" value="1"/>
</dbReference>
<protein>
    <submittedName>
        <fullName evidence="2">TetR/AcrR family transcriptional regulator</fullName>
    </submittedName>
</protein>
<dbReference type="InterPro" id="IPR001647">
    <property type="entry name" value="HTH_TetR"/>
</dbReference>
<accession>A0A1X0LQQ8</accession>
<comment type="caution">
    <text evidence="2">The sequence shown here is derived from an EMBL/GenBank/DDBJ whole genome shotgun (WGS) entry which is preliminary data.</text>
</comment>
<dbReference type="RefSeq" id="WP_007734687.1">
    <property type="nucleotide sequence ID" value="NZ_AP023172.1"/>
</dbReference>
<reference evidence="2 3" key="1">
    <citation type="submission" date="2017-07" db="EMBL/GenBank/DDBJ databases">
        <title>Draft sequence of Rhodococcus enclensis 23b-28.</title>
        <authorList>
            <person name="Besaury L."/>
            <person name="Sancelme M."/>
            <person name="Amato P."/>
            <person name="Lallement A."/>
            <person name="Delort A.-M."/>
        </authorList>
    </citation>
    <scope>NUCLEOTIDE SEQUENCE [LARGE SCALE GENOMIC DNA]</scope>
    <source>
        <strain evidence="2 3">23b-28</strain>
    </source>
</reference>
<evidence type="ECO:0000313" key="3">
    <source>
        <dbReference type="Proteomes" id="UP000230886"/>
    </source>
</evidence>
<dbReference type="InterPro" id="IPR050624">
    <property type="entry name" value="HTH-type_Tx_Regulator"/>
</dbReference>
<dbReference type="InterPro" id="IPR009057">
    <property type="entry name" value="Homeodomain-like_sf"/>
</dbReference>
<sequence length="202" mass="22842">MPPEDRRVRRTRRLLRDALVSLVLERGYAGITVEDITDRADLGRATFYSHYTDKDDLLGQVVSDLADDLQERLGPLIPASSIGFTGKPVLEMFRHAAEERDVYRVILRGEGDGKALRKFVEDRSVAAVRIFSARAEALGVTPRIDIEVLSRAWVGEQIAVMQWWLESDPPPLTPEEVTEMLLELSLRGRYWSSGFDGELKSE</sequence>
<gene>
    <name evidence="2" type="ORF">CHR55_03475</name>
</gene>
<dbReference type="PANTHER" id="PTHR43479:SF7">
    <property type="entry name" value="TETR-FAMILY TRANSCRIPTIONAL REGULATOR"/>
    <property type="match status" value="1"/>
</dbReference>
<proteinExistence type="predicted"/>
<evidence type="ECO:0000256" key="1">
    <source>
        <dbReference type="ARBA" id="ARBA00023125"/>
    </source>
</evidence>
<dbReference type="EMBL" id="NOVD01000002">
    <property type="protein sequence ID" value="PCK28781.1"/>
    <property type="molecule type" value="Genomic_DNA"/>
</dbReference>
<name>A0A1C4GIW3_RHOSG</name>
<evidence type="ECO:0000313" key="2">
    <source>
        <dbReference type="EMBL" id="PCK28781.1"/>
    </source>
</evidence>
<keyword evidence="1" id="KW-0238">DNA-binding</keyword>